<dbReference type="VEuPathDB" id="TriTrypDB:BCY84_10614"/>
<dbReference type="PANTHER" id="PTHR16320:SF24">
    <property type="entry name" value="PHOSPHODIESTERASE, PUTATIVE-RELATED"/>
    <property type="match status" value="1"/>
</dbReference>
<evidence type="ECO:0000313" key="16">
    <source>
        <dbReference type="Proteomes" id="UP000246121"/>
    </source>
</evidence>
<keyword evidence="11" id="KW-0443">Lipid metabolism</keyword>
<evidence type="ECO:0000256" key="4">
    <source>
        <dbReference type="ARBA" id="ARBA00006335"/>
    </source>
</evidence>
<protein>
    <submittedName>
        <fullName evidence="15">Inositol phosphosphingolipids phospholipase C</fullName>
    </submittedName>
</protein>
<dbReference type="GO" id="GO:0016020">
    <property type="term" value="C:membrane"/>
    <property type="evidence" value="ECO:0007669"/>
    <property type="project" value="UniProtKB-SubCell"/>
</dbReference>
<dbReference type="VEuPathDB" id="TriTrypDB:TcBrA4_0113820"/>
<keyword evidence="8" id="KW-0460">Magnesium</keyword>
<keyword evidence="6" id="KW-0479">Metal-binding</keyword>
<dbReference type="EMBL" id="PRFA01000031">
    <property type="protein sequence ID" value="PWU93464.1"/>
    <property type="molecule type" value="Genomic_DNA"/>
</dbReference>
<evidence type="ECO:0000256" key="10">
    <source>
        <dbReference type="ARBA" id="ARBA00022989"/>
    </source>
</evidence>
<evidence type="ECO:0000256" key="12">
    <source>
        <dbReference type="ARBA" id="ARBA00023136"/>
    </source>
</evidence>
<dbReference type="VEuPathDB" id="TriTrypDB:TcG_04019"/>
<dbReference type="VEuPathDB" id="TriTrypDB:ECC02_000774"/>
<evidence type="ECO:0000259" key="14">
    <source>
        <dbReference type="Pfam" id="PF03372"/>
    </source>
</evidence>
<feature type="domain" description="Endonuclease/exonuclease/phosphatase" evidence="14">
    <location>
        <begin position="8"/>
        <end position="282"/>
    </location>
</feature>
<dbReference type="InterPro" id="IPR005135">
    <property type="entry name" value="Endo/exonuclease/phosphatase"/>
</dbReference>
<dbReference type="InterPro" id="IPR038772">
    <property type="entry name" value="Sph/SMPD2-like"/>
</dbReference>
<evidence type="ECO:0000256" key="5">
    <source>
        <dbReference type="ARBA" id="ARBA00022692"/>
    </source>
</evidence>
<dbReference type="VEuPathDB" id="TriTrypDB:Tc_MARK_8910"/>
<comment type="pathway">
    <text evidence="2">Lipid metabolism; sphingolipid metabolism.</text>
</comment>
<dbReference type="Proteomes" id="UP000246121">
    <property type="component" value="Unassembled WGS sequence"/>
</dbReference>
<dbReference type="VEuPathDB" id="TriTrypDB:TcYC6_0066130"/>
<evidence type="ECO:0000256" key="1">
    <source>
        <dbReference type="ARBA" id="ARBA00004141"/>
    </source>
</evidence>
<dbReference type="VEuPathDB" id="TriTrypDB:C4B63_31g74"/>
<dbReference type="GO" id="GO:0046872">
    <property type="term" value="F:metal ion binding"/>
    <property type="evidence" value="ECO:0007669"/>
    <property type="project" value="UniProtKB-KW"/>
</dbReference>
<evidence type="ECO:0000256" key="7">
    <source>
        <dbReference type="ARBA" id="ARBA00022801"/>
    </source>
</evidence>
<dbReference type="VEuPathDB" id="TriTrypDB:TcCL_NonESM06763"/>
<dbReference type="AlphaFoldDB" id="A0A2V2VB66"/>
<comment type="caution">
    <text evidence="15">The sequence shown here is derived from an EMBL/GenBank/DDBJ whole genome shotgun (WGS) entry which is preliminary data.</text>
</comment>
<reference evidence="15 16" key="1">
    <citation type="journal article" date="2018" name="Microb. Genom.">
        <title>Expanding an expanded genome: long-read sequencing of Trypanosoma cruzi.</title>
        <authorList>
            <person name="Berna L."/>
            <person name="Rodriguez M."/>
            <person name="Chiribao M.L."/>
            <person name="Parodi-Talice A."/>
            <person name="Pita S."/>
            <person name="Rijo G."/>
            <person name="Alvarez-Valin F."/>
            <person name="Robello C."/>
        </authorList>
    </citation>
    <scope>NUCLEOTIDE SEQUENCE [LARGE SCALE GENOMIC DNA]</scope>
    <source>
        <strain evidence="15 16">Dm28c</strain>
    </source>
</reference>
<dbReference type="VEuPathDB" id="TriTrypDB:TCDM_06133"/>
<keyword evidence="9" id="KW-0746">Sphingolipid metabolism</keyword>
<dbReference type="GO" id="GO:0006665">
    <property type="term" value="P:sphingolipid metabolic process"/>
    <property type="evidence" value="ECO:0007669"/>
    <property type="project" value="UniProtKB-KW"/>
</dbReference>
<keyword evidence="5 13" id="KW-0812">Transmembrane</keyword>
<evidence type="ECO:0000256" key="6">
    <source>
        <dbReference type="ARBA" id="ARBA00022723"/>
    </source>
</evidence>
<evidence type="ECO:0000256" key="9">
    <source>
        <dbReference type="ARBA" id="ARBA00022919"/>
    </source>
</evidence>
<dbReference type="VEuPathDB" id="TriTrypDB:TcCLB.509777.130"/>
<keyword evidence="12 13" id="KW-0472">Membrane</keyword>
<evidence type="ECO:0000256" key="11">
    <source>
        <dbReference type="ARBA" id="ARBA00023098"/>
    </source>
</evidence>
<evidence type="ECO:0000313" key="15">
    <source>
        <dbReference type="EMBL" id="PWU93464.1"/>
    </source>
</evidence>
<dbReference type="Gene3D" id="3.60.10.10">
    <property type="entry name" value="Endonuclease/exonuclease/phosphatase"/>
    <property type="match status" value="1"/>
</dbReference>
<gene>
    <name evidence="15" type="ORF">C4B63_31g74</name>
</gene>
<evidence type="ECO:0000256" key="13">
    <source>
        <dbReference type="SAM" id="Phobius"/>
    </source>
</evidence>
<comment type="similarity">
    <text evidence="4">Belongs to the neutral sphingomyelinase family.</text>
</comment>
<dbReference type="SUPFAM" id="SSF56219">
    <property type="entry name" value="DNase I-like"/>
    <property type="match status" value="1"/>
</dbReference>
<dbReference type="GO" id="GO:0004767">
    <property type="term" value="F:sphingomyelin phosphodiesterase activity"/>
    <property type="evidence" value="ECO:0007669"/>
    <property type="project" value="InterPro"/>
</dbReference>
<accession>A0A2V2VB66</accession>
<organism evidence="15 16">
    <name type="scientific">Trypanosoma cruzi</name>
    <dbReference type="NCBI Taxonomy" id="5693"/>
    <lineage>
        <taxon>Eukaryota</taxon>
        <taxon>Discoba</taxon>
        <taxon>Euglenozoa</taxon>
        <taxon>Kinetoplastea</taxon>
        <taxon>Metakinetoplastina</taxon>
        <taxon>Trypanosomatida</taxon>
        <taxon>Trypanosomatidae</taxon>
        <taxon>Trypanosoma</taxon>
        <taxon>Schizotrypanum</taxon>
    </lineage>
</organism>
<evidence type="ECO:0000256" key="8">
    <source>
        <dbReference type="ARBA" id="ARBA00022842"/>
    </source>
</evidence>
<feature type="transmembrane region" description="Helical" evidence="13">
    <location>
        <begin position="553"/>
        <end position="575"/>
    </location>
</feature>
<dbReference type="VEuPathDB" id="TriTrypDB:TCSYLVIO_010540"/>
<comment type="subcellular location">
    <subcellularLocation>
        <location evidence="1">Membrane</location>
        <topology evidence="1">Multi-pass membrane protein</topology>
    </subcellularLocation>
</comment>
<proteinExistence type="inferred from homology"/>
<evidence type="ECO:0000256" key="2">
    <source>
        <dbReference type="ARBA" id="ARBA00004760"/>
    </source>
</evidence>
<evidence type="ECO:0000256" key="3">
    <source>
        <dbReference type="ARBA" id="ARBA00004991"/>
    </source>
</evidence>
<dbReference type="PANTHER" id="PTHR16320">
    <property type="entry name" value="SPHINGOMYELINASE FAMILY MEMBER"/>
    <property type="match status" value="1"/>
</dbReference>
<name>A0A2V2VB66_TRYCR</name>
<comment type="pathway">
    <text evidence="3">Sphingolipid metabolism.</text>
</comment>
<sequence length="597" mass="66827">MPTEITVLSFNLWGIFNSKYRAARMARFAAKVVHYDIILLQEQFSKEDFELIISNLPSEVREKRYFKRFPSAFYGSGIAVISRFPIKSALFFTFPLQGYPERVLHGDYYANKGASLLRIHVPCTTMRGVSPDPPYEEVLLYNTHLVAAYQKTARLLNWRDELYLSVRLSQAISLAEFISSTSHPTDRVIIGGDFNATQRSLELQVMLILLRKRGYKLVSVLPPSIMYRPEMSEREKRINTVTLTYSDANMFNSPKDGWLVEGGDVPCQIDHIFFTSNTLRLSAFNDCPDAAADYPFKMPINGEEGPAGVVVFTGNNEVQIPPEEGIGVKALKWFSRLSSAFWCGQLFAYSKRQTNENSANTLEPRFCPISDHYGVTARFQLGEEEEEEELEVDGSTEAGKKLAPKKGYVEVALTKAEVEVLTEAAVFLDDSVNKLYRESRICMWLAAAMTAVVLGNLIYMEYQAQLREEHTGRVLKELFKFAKLRGNAMGRDELSLGLDSTSWGQWLRRVFSMNSDNSQATTAIKSKTVASADVALDYTGIASKLHSRGLWGLVSPAITICGSILSAASVTVALLQRVANAKVMTEQVNMLKQACQG</sequence>
<dbReference type="Pfam" id="PF03372">
    <property type="entry name" value="Exo_endo_phos"/>
    <property type="match status" value="1"/>
</dbReference>
<keyword evidence="7" id="KW-0378">Hydrolase</keyword>
<dbReference type="VEuPathDB" id="TriTrypDB:C3747_190g26"/>
<keyword evidence="10 13" id="KW-1133">Transmembrane helix</keyword>
<dbReference type="InterPro" id="IPR036691">
    <property type="entry name" value="Endo/exonu/phosph_ase_sf"/>
</dbReference>